<dbReference type="InterPro" id="IPR048560">
    <property type="entry name" value="KDM6A_B-like_GATAL"/>
</dbReference>
<feature type="region of interest" description="Disordered" evidence="13">
    <location>
        <begin position="773"/>
        <end position="846"/>
    </location>
</feature>
<evidence type="ECO:0000313" key="17">
    <source>
        <dbReference type="Proteomes" id="UP000282613"/>
    </source>
</evidence>
<feature type="compositionally biased region" description="Low complexity" evidence="13">
    <location>
        <begin position="1602"/>
        <end position="1617"/>
    </location>
</feature>
<keyword evidence="9" id="KW-0408">Iron</keyword>
<evidence type="ECO:0000256" key="3">
    <source>
        <dbReference type="ARBA" id="ARBA00022553"/>
    </source>
</evidence>
<feature type="compositionally biased region" description="Low complexity" evidence="13">
    <location>
        <begin position="1706"/>
        <end position="1719"/>
    </location>
</feature>
<comment type="cofactor">
    <cofactor evidence="1">
        <name>Fe(2+)</name>
        <dbReference type="ChEBI" id="CHEBI:29033"/>
    </cofactor>
</comment>
<evidence type="ECO:0000256" key="4">
    <source>
        <dbReference type="ARBA" id="ARBA00022723"/>
    </source>
</evidence>
<feature type="region of interest" description="Disordered" evidence="13">
    <location>
        <begin position="1968"/>
        <end position="2020"/>
    </location>
</feature>
<gene>
    <name evidence="16" type="ORF">TASK_LOCUS8392</name>
</gene>
<accession>A0A0R3WCG2</accession>
<feature type="transmembrane region" description="Helical" evidence="14">
    <location>
        <begin position="262"/>
        <end position="280"/>
    </location>
</feature>
<comment type="similarity">
    <text evidence="11">Belongs to the UTX family.</text>
</comment>
<feature type="region of interest" description="Disordered" evidence="13">
    <location>
        <begin position="1463"/>
        <end position="1521"/>
    </location>
</feature>
<proteinExistence type="inferred from homology"/>
<keyword evidence="7" id="KW-0223">Dioxygenase</keyword>
<keyword evidence="5" id="KW-0862">Zinc</keyword>
<dbReference type="GO" id="GO:0044666">
    <property type="term" value="C:MLL3/4 complex"/>
    <property type="evidence" value="ECO:0007669"/>
    <property type="project" value="TreeGrafter"/>
</dbReference>
<keyword evidence="14" id="KW-0812">Transmembrane</keyword>
<keyword evidence="8" id="KW-0560">Oxidoreductase</keyword>
<feature type="region of interest" description="Disordered" evidence="13">
    <location>
        <begin position="1695"/>
        <end position="1779"/>
    </location>
</feature>
<evidence type="ECO:0000256" key="2">
    <source>
        <dbReference type="ARBA" id="ARBA00004123"/>
    </source>
</evidence>
<dbReference type="Pfam" id="PF13181">
    <property type="entry name" value="TPR_8"/>
    <property type="match status" value="1"/>
</dbReference>
<feature type="transmembrane region" description="Helical" evidence="14">
    <location>
        <begin position="215"/>
        <end position="242"/>
    </location>
</feature>
<dbReference type="OrthoDB" id="418911at2759"/>
<keyword evidence="14" id="KW-0472">Membrane</keyword>
<evidence type="ECO:0000259" key="15">
    <source>
        <dbReference type="PROSITE" id="PS51184"/>
    </source>
</evidence>
<dbReference type="InterPro" id="IPR046941">
    <property type="entry name" value="KDM6_GATAL_sf"/>
</dbReference>
<keyword evidence="12" id="KW-0802">TPR repeat</keyword>
<evidence type="ECO:0000313" key="16">
    <source>
        <dbReference type="EMBL" id="VDK40173.1"/>
    </source>
</evidence>
<dbReference type="STRING" id="60517.A0A0R3WCG2"/>
<dbReference type="InterPro" id="IPR051630">
    <property type="entry name" value="Corepressor-Demethylase"/>
</dbReference>
<dbReference type="InterPro" id="IPR048562">
    <property type="entry name" value="KDM6A_B-like_C-hel"/>
</dbReference>
<feature type="transmembrane region" description="Helical" evidence="14">
    <location>
        <begin position="455"/>
        <end position="480"/>
    </location>
</feature>
<feature type="region of interest" description="Disordered" evidence="13">
    <location>
        <begin position="1922"/>
        <end position="1941"/>
    </location>
</feature>
<dbReference type="PANTHER" id="PTHR14017:SF1">
    <property type="entry name" value="LD02225P"/>
    <property type="match status" value="1"/>
</dbReference>
<evidence type="ECO:0000256" key="10">
    <source>
        <dbReference type="ARBA" id="ARBA00023242"/>
    </source>
</evidence>
<dbReference type="Gene3D" id="2.60.120.650">
    <property type="entry name" value="Cupin"/>
    <property type="match status" value="1"/>
</dbReference>
<evidence type="ECO:0000256" key="5">
    <source>
        <dbReference type="ARBA" id="ARBA00022833"/>
    </source>
</evidence>
<keyword evidence="3" id="KW-0597">Phosphoprotein</keyword>
<dbReference type="PROSITE" id="PS50005">
    <property type="entry name" value="TPR"/>
    <property type="match status" value="1"/>
</dbReference>
<feature type="transmembrane region" description="Helical" evidence="14">
    <location>
        <begin position="486"/>
        <end position="508"/>
    </location>
</feature>
<evidence type="ECO:0000256" key="6">
    <source>
        <dbReference type="ARBA" id="ARBA00022853"/>
    </source>
</evidence>
<feature type="compositionally biased region" description="Low complexity" evidence="13">
    <location>
        <begin position="775"/>
        <end position="793"/>
    </location>
</feature>
<dbReference type="Gene3D" id="1.25.40.10">
    <property type="entry name" value="Tetratricopeptide repeat domain"/>
    <property type="match status" value="2"/>
</dbReference>
<feature type="region of interest" description="Disordered" evidence="13">
    <location>
        <begin position="1594"/>
        <end position="1638"/>
    </location>
</feature>
<feature type="domain" description="JmjC" evidence="15">
    <location>
        <begin position="2043"/>
        <end position="2220"/>
    </location>
</feature>
<feature type="transmembrane region" description="Helical" evidence="14">
    <location>
        <begin position="1085"/>
        <end position="1106"/>
    </location>
</feature>
<feature type="compositionally biased region" description="Polar residues" evidence="13">
    <location>
        <begin position="1734"/>
        <end position="1768"/>
    </location>
</feature>
<evidence type="ECO:0000256" key="14">
    <source>
        <dbReference type="SAM" id="Phobius"/>
    </source>
</evidence>
<dbReference type="GO" id="GO:0031490">
    <property type="term" value="F:chromatin DNA binding"/>
    <property type="evidence" value="ECO:0007669"/>
    <property type="project" value="TreeGrafter"/>
</dbReference>
<dbReference type="EMBL" id="UYRS01018791">
    <property type="protein sequence ID" value="VDK40173.1"/>
    <property type="molecule type" value="Genomic_DNA"/>
</dbReference>
<reference evidence="16 17" key="2">
    <citation type="submission" date="2018-11" db="EMBL/GenBank/DDBJ databases">
        <authorList>
            <consortium name="Pathogen Informatics"/>
        </authorList>
    </citation>
    <scope>NUCLEOTIDE SEQUENCE [LARGE SCALE GENOMIC DNA]</scope>
</reference>
<dbReference type="Pfam" id="PF02373">
    <property type="entry name" value="JmjC"/>
    <property type="match status" value="1"/>
</dbReference>
<feature type="transmembrane region" description="Helical" evidence="14">
    <location>
        <begin position="59"/>
        <end position="78"/>
    </location>
</feature>
<protein>
    <submittedName>
        <fullName evidence="18">JmjC domain-containing protein</fullName>
    </submittedName>
</protein>
<keyword evidence="6" id="KW-0156">Chromatin regulator</keyword>
<keyword evidence="4" id="KW-0479">Metal-binding</keyword>
<feature type="compositionally biased region" description="Basic and acidic residues" evidence="13">
    <location>
        <begin position="1467"/>
        <end position="1478"/>
    </location>
</feature>
<keyword evidence="14" id="KW-1133">Transmembrane helix</keyword>
<dbReference type="Pfam" id="PF21326">
    <property type="entry name" value="KDM6_GATAL"/>
    <property type="match status" value="1"/>
</dbReference>
<dbReference type="SMART" id="SM00558">
    <property type="entry name" value="JmjC"/>
    <property type="match status" value="1"/>
</dbReference>
<dbReference type="GO" id="GO:0046872">
    <property type="term" value="F:metal ion binding"/>
    <property type="evidence" value="ECO:0007669"/>
    <property type="project" value="UniProtKB-KW"/>
</dbReference>
<dbReference type="GO" id="GO:0010468">
    <property type="term" value="P:regulation of gene expression"/>
    <property type="evidence" value="ECO:0007669"/>
    <property type="project" value="TreeGrafter"/>
</dbReference>
<feature type="transmembrane region" description="Helical" evidence="14">
    <location>
        <begin position="373"/>
        <end position="396"/>
    </location>
</feature>
<dbReference type="Gene3D" id="2.10.110.20">
    <property type="match status" value="1"/>
</dbReference>
<dbReference type="InterPro" id="IPR011990">
    <property type="entry name" value="TPR-like_helical_dom_sf"/>
</dbReference>
<evidence type="ECO:0000256" key="7">
    <source>
        <dbReference type="ARBA" id="ARBA00022964"/>
    </source>
</evidence>
<dbReference type="PANTHER" id="PTHR14017">
    <property type="entry name" value="LYSINE-SPECIFIC DEMETHYLASE"/>
    <property type="match status" value="1"/>
</dbReference>
<dbReference type="SUPFAM" id="SSF48452">
    <property type="entry name" value="TPR-like"/>
    <property type="match status" value="1"/>
</dbReference>
<dbReference type="Gene3D" id="1.20.58.1370">
    <property type="match status" value="1"/>
</dbReference>
<keyword evidence="10" id="KW-0539">Nucleus</keyword>
<evidence type="ECO:0000256" key="13">
    <source>
        <dbReference type="SAM" id="MobiDB-lite"/>
    </source>
</evidence>
<dbReference type="Proteomes" id="UP000282613">
    <property type="component" value="Unassembled WGS sequence"/>
</dbReference>
<dbReference type="GO" id="GO:0051213">
    <property type="term" value="F:dioxygenase activity"/>
    <property type="evidence" value="ECO:0007669"/>
    <property type="project" value="UniProtKB-KW"/>
</dbReference>
<evidence type="ECO:0000313" key="18">
    <source>
        <dbReference type="WBParaSite" id="TASK_0000839101-mRNA-1"/>
    </source>
</evidence>
<dbReference type="GO" id="GO:0000978">
    <property type="term" value="F:RNA polymerase II cis-regulatory region sequence-specific DNA binding"/>
    <property type="evidence" value="ECO:0007669"/>
    <property type="project" value="TreeGrafter"/>
</dbReference>
<dbReference type="InterPro" id="IPR003347">
    <property type="entry name" value="JmjC_dom"/>
</dbReference>
<evidence type="ECO:0000256" key="8">
    <source>
        <dbReference type="ARBA" id="ARBA00023002"/>
    </source>
</evidence>
<evidence type="ECO:0000256" key="1">
    <source>
        <dbReference type="ARBA" id="ARBA00001954"/>
    </source>
</evidence>
<dbReference type="PROSITE" id="PS51184">
    <property type="entry name" value="JMJC"/>
    <property type="match status" value="1"/>
</dbReference>
<evidence type="ECO:0000256" key="9">
    <source>
        <dbReference type="ARBA" id="ARBA00023004"/>
    </source>
</evidence>
<feature type="compositionally biased region" description="Low complexity" evidence="13">
    <location>
        <begin position="816"/>
        <end position="835"/>
    </location>
</feature>
<dbReference type="Pfam" id="PF21322">
    <property type="entry name" value="KDM6_C-hel"/>
    <property type="match status" value="1"/>
</dbReference>
<dbReference type="GO" id="GO:0032452">
    <property type="term" value="F:histone demethylase activity"/>
    <property type="evidence" value="ECO:0007669"/>
    <property type="project" value="UniProtKB-ARBA"/>
</dbReference>
<organism evidence="18">
    <name type="scientific">Taenia asiatica</name>
    <name type="common">Asian tapeworm</name>
    <dbReference type="NCBI Taxonomy" id="60517"/>
    <lineage>
        <taxon>Eukaryota</taxon>
        <taxon>Metazoa</taxon>
        <taxon>Spiralia</taxon>
        <taxon>Lophotrochozoa</taxon>
        <taxon>Platyhelminthes</taxon>
        <taxon>Cestoda</taxon>
        <taxon>Eucestoda</taxon>
        <taxon>Cyclophyllidea</taxon>
        <taxon>Taeniidae</taxon>
        <taxon>Taenia</taxon>
    </lineage>
</organism>
<feature type="repeat" description="TPR" evidence="12">
    <location>
        <begin position="1316"/>
        <end position="1349"/>
    </location>
</feature>
<reference evidence="18" key="1">
    <citation type="submission" date="2016-04" db="UniProtKB">
        <authorList>
            <consortium name="WormBaseParasite"/>
        </authorList>
    </citation>
    <scope>IDENTIFICATION</scope>
</reference>
<evidence type="ECO:0000256" key="11">
    <source>
        <dbReference type="ARBA" id="ARBA00034483"/>
    </source>
</evidence>
<evidence type="ECO:0000256" key="12">
    <source>
        <dbReference type="PROSITE-ProRule" id="PRU00339"/>
    </source>
</evidence>
<dbReference type="WBParaSite" id="TASK_0000839101-mRNA-1">
    <property type="protein sequence ID" value="TASK_0000839101-mRNA-1"/>
    <property type="gene ID" value="TASK_0000839101"/>
</dbReference>
<dbReference type="SMART" id="SM00028">
    <property type="entry name" value="TPR"/>
    <property type="match status" value="6"/>
</dbReference>
<dbReference type="SUPFAM" id="SSF51197">
    <property type="entry name" value="Clavaminate synthase-like"/>
    <property type="match status" value="1"/>
</dbReference>
<comment type="subcellular location">
    <subcellularLocation>
        <location evidence="2">Nucleus</location>
    </subcellularLocation>
</comment>
<dbReference type="InterPro" id="IPR019734">
    <property type="entry name" value="TPR_rpt"/>
</dbReference>
<feature type="transmembrane region" description="Helical" evidence="14">
    <location>
        <begin position="18"/>
        <end position="39"/>
    </location>
</feature>
<keyword evidence="17" id="KW-1185">Reference proteome</keyword>
<sequence length="2441" mass="266283">MAALLSRAINCDNLWRPWYIIFVTCLQIFMLYSGIVRYISFKEHFFDPKYGGNWNAAGMNFYLAMLIIATFFVCLFLYSSLVRGSNLAGEGVALGQELVLYQPGPFHWPQQTQSQQEGSNAGLYATANGVLERGNLSAGLGVVGEEEGVPPFDTWSARSAAHVPPSDFATYPGLPTMFRSMVSTGGTNVTGEKERWLSLYALWRRFQRRFIPTSSLMHIISAHAFLLPLPVLEAQLIFHHVIPFENVWKSNLNSVLRSSSSNAMSVEFFNLLFAFAALALRYPSVFWRTNHAFAFTFSILLVVLGVHGLLEMNSAEIIVKLCWNDKNFASSQAGLCQAAVVRASAAVEKVDFLGPAVFEIPAEDPEGLQNATALFLSAFGTITTLLLSSCVFDYGVDQFVDRLTALRRSAIFGPASQDVVPSDTASIQVGGVGGVCGLKSEGQRRRQRTVVWRRLVAVVGALCVLAIKMPILIACGHAFATGGSPLLLANIVATVFFFCVWFIVWFAFCLKPEWKFKVTCTSPSHLPISHPFTAQYLSAATLTRLGSSGGGPGGPTGTLLATVHSAAPQRVPQDGMRCASGVAGGGGGGGAAGGGSGGLRLTSGSPPLYACLHDGGPAAGMCRLAGVVSSPPGNQVPIGQSNRAAASALQNTDCYSVDTEGSSRQSGTNNYVCLQSSLNTTNALAMNASAQTQAFGNAVQTNTSFDQQIPRSSSQEADDPLSALRYALRPSEILSPESLRFINGSPFAAQGSGEADAGHLLVEGVQETHTFLPQSSAPTAAATTTTASAVSSTKLDESKQPQPRVTFKDLTKTMKNSPSTSEASSSSNPNSSSDSGIDNHGLPATTTTTTTISGSLFATLPCVSRTSLNLSFNSTAKNRTEPTYCNQEQMSSSSTSTAGVFECPSMPPLNLPQNEAGEVSFASLSRRFNLRATSFEPPSPASVEAPVVEKESLMSQFLLHLHCSLEFGFFRIDGNDNRKLLERAVFYLDGIIAKKVYELEEARAKEEQEELRAFDETQNSVQSPTKIRVNVYLKYSKMQDKSIPPVIYLLLGHYQLLLNLYDDAFSAYSKYESLVDENGRRNLSFLYGLALCCFHFGAFNRALLLFQQILYLQPSFPRRKEIHIRLGYIYKLRKDLDKSHRHFRQALHDESPSTWGPIEIQFQIGHLLEVCGRIKQAKATYEQILESVQPDTATHVQHLCLRQLAWLYQTGGGGQIGNKGEPGVVSLAHKELAIQLLQKAVDLDSSNGKTWYLLGRCQAAVNRVQDAFRAYRSSIDKTEASADTWCSIGVLYQEQNQPMDALQAYFCAVQLDKCHVTAWVNLGTLYESMHQFKEALKCYTNAANADKRDLIKPPVKARIATLQQLLPRLADKVMVGCGSVGVDVSLVNAAGGAISSSALSTTPLAKLPTVDAAWDLPIPAELTQRQVQLMLQEANRSQCSAFSNSGSHWAALLSSNAIKLEEEEEEGGKAIKEGKGDSRGGIQKQGDELPRPFKRLKMEEEEEGEEGRKRNFKELSLLPDSPPSVDEISTLYSLLCQGNGQSARQRHQFQRIYAKAFNYLLYKKSHPEVAATLIEDPFACANRRIFKSQVSTNSASEGSEGTAVTATASSVKVSTSTPPACEIPSADDAEKVGQRQQQQVDATVAELLSAAANDDTLGADQLPDDFALLTDDLFAQLNTTADDLVDITLFQNPPSSTNGGGDGECAGTAAGTSTTASATEQGAPSTAADLKSTGGETQQCSSTQPKRETVTSSSQKDNGAAAPSNTSELPPKSSTPPKLVRNLGTFLTRPAVQLKSPTADLNASMTAKQIIDAVSGLGRLGGPWWNSLLPEGSPLPSPPEKPLPPCPADRLLPPTPCVYLDKRKDAVSPELARFCLSQPVVVVRGLAAALRMDLGLFSTKSLVEANPNQRIEIRTQSVNGMDKTRSATLSPTPLGEQSPWFLESPRSQTTIARYANYQAASFKEALREEKQGPVHQITTDSTSTVERDSGTFAKGTSYCGDPMQRTPKVSPGGKSAIGSAVSTPPRKKLIRFGIICDLSDEEKWLPQLHELNKLPTAFRVTSAVNMLSHIGYPLIGVNTVQLYMKATLHVVIPQHCMNSIPGSKTPGHQECNNTCAVNINVGPGDCEWFAVPEQYWGVLYQLTERQGLDFLTGTWWPDVEELRQEGVPLYRFLQKPGDLVWLNAGTVYWVQALGWCNNIAWNIGPLTARQYQLAVERFEYDRLRNVKSPVPMIHLSWQLAKNIRVGDVQLYELIRHTLLRTMVDSQLILDFLDQVDIQVKRHGKKPDDIAHSCQDCEIEVFNLLFVTTQEKKTEVRCFACARRSDPSLRSFSVLSEYYMQELAAIYDNFQFQVVSSFRFTISEAKCRHSTSVVHICVIVHLASSSGLMFTNLLSNSHQQRNKCSALMISVLSYPTFALFLIRGSQSLSLQRLSLERNFRVF</sequence>
<name>A0A0R3WCG2_TAEAS</name>
<feature type="transmembrane region" description="Helical" evidence="14">
    <location>
        <begin position="292"/>
        <end position="310"/>
    </location>
</feature>